<dbReference type="AlphaFoldDB" id="A0A4C1Y1R3"/>
<evidence type="ECO:0000313" key="3">
    <source>
        <dbReference type="Proteomes" id="UP000299102"/>
    </source>
</evidence>
<protein>
    <submittedName>
        <fullName evidence="2">Uncharacterized protein</fullName>
    </submittedName>
</protein>
<reference evidence="2 3" key="1">
    <citation type="journal article" date="2019" name="Commun. Biol.">
        <title>The bagworm genome reveals a unique fibroin gene that provides high tensile strength.</title>
        <authorList>
            <person name="Kono N."/>
            <person name="Nakamura H."/>
            <person name="Ohtoshi R."/>
            <person name="Tomita M."/>
            <person name="Numata K."/>
            <person name="Arakawa K."/>
        </authorList>
    </citation>
    <scope>NUCLEOTIDE SEQUENCE [LARGE SCALE GENOMIC DNA]</scope>
</reference>
<proteinExistence type="predicted"/>
<evidence type="ECO:0000256" key="1">
    <source>
        <dbReference type="SAM" id="MobiDB-lite"/>
    </source>
</evidence>
<accession>A0A4C1Y1R3</accession>
<organism evidence="2 3">
    <name type="scientific">Eumeta variegata</name>
    <name type="common">Bagworm moth</name>
    <name type="synonym">Eumeta japonica</name>
    <dbReference type="NCBI Taxonomy" id="151549"/>
    <lineage>
        <taxon>Eukaryota</taxon>
        <taxon>Metazoa</taxon>
        <taxon>Ecdysozoa</taxon>
        <taxon>Arthropoda</taxon>
        <taxon>Hexapoda</taxon>
        <taxon>Insecta</taxon>
        <taxon>Pterygota</taxon>
        <taxon>Neoptera</taxon>
        <taxon>Endopterygota</taxon>
        <taxon>Lepidoptera</taxon>
        <taxon>Glossata</taxon>
        <taxon>Ditrysia</taxon>
        <taxon>Tineoidea</taxon>
        <taxon>Psychidae</taxon>
        <taxon>Oiketicinae</taxon>
        <taxon>Eumeta</taxon>
    </lineage>
</organism>
<feature type="region of interest" description="Disordered" evidence="1">
    <location>
        <begin position="93"/>
        <end position="119"/>
    </location>
</feature>
<name>A0A4C1Y1R3_EUMVA</name>
<sequence length="343" mass="38854">MEVDRMKECKKRAPVTRVLEALESEFDFDTFSDECNDEDLTEVQNRKAPVIFGYYCRLSFDARCRRYAHCHTIGQRDLLHDFLAYRWEDKPQDAPASPKAKASKAANSSQPTKANNAKTPTAVKNLSALLATLKVAYHTCSLKEEREFCVVLRGVPKELAIKEVKEDLLVQDLPVQSMRRIINRARESLDLVLVTANTTFVDNTTKRARCQVPELPRHYSVYSQQRHTCVLCKSSAHTANYLGRSRGSKIKIRKAITENLAYVKSTAGPRYDPVDKINVLVEHASLVEAIKNNKIYSVQIEFPVYSILSCLHYRSTAPSLQSTIIHSIRVGISEMKPCDSIDT</sequence>
<dbReference type="EMBL" id="BGZK01001041">
    <property type="protein sequence ID" value="GBP69450.1"/>
    <property type="molecule type" value="Genomic_DNA"/>
</dbReference>
<comment type="caution">
    <text evidence="2">The sequence shown here is derived from an EMBL/GenBank/DDBJ whole genome shotgun (WGS) entry which is preliminary data.</text>
</comment>
<keyword evidence="3" id="KW-1185">Reference proteome</keyword>
<feature type="compositionally biased region" description="Low complexity" evidence="1">
    <location>
        <begin position="93"/>
        <end position="111"/>
    </location>
</feature>
<dbReference type="OrthoDB" id="8123886at2759"/>
<dbReference type="Proteomes" id="UP000299102">
    <property type="component" value="Unassembled WGS sequence"/>
</dbReference>
<gene>
    <name evidence="2" type="ORF">EVAR_48807_1</name>
</gene>
<evidence type="ECO:0000313" key="2">
    <source>
        <dbReference type="EMBL" id="GBP69450.1"/>
    </source>
</evidence>